<sequence length="613" mass="66497">MASSNQRHETSLEDVLQALCARGRDVLLDNLQAPVTGDQRNGGDVPLAALAALAAPRLACRALRGFIDGSIASVALRLGAATEALLDIGPPPLHRWPLARQVTLVAPPGEWLNNARAAKLLPGLFSHVPLADRHRITALEVGVDGMPFWYQADGAEAVARAIRELPALRCARLWPELPPNPRDQRPVVEALASLRELEDLTLCAVPGRDLLQLLRADRLRRLNLRLASNGSISAAAPSLVAVAASLRCMRRLEELTLREPYDMAAVATAVAGLPPSLTALHVKDTRIFGFESEHIRFLSHRVTFEVEGGAAVGVRAECLDLGALAELRQRCGAFLRQLRRIRVTRELAFGSDWGCQRRPYPPLDDDDLPAVSAGANGSPEAQMLGSLLRQRDLTLKARAVYVISAVVPVDLVREVLSRVTGMERLSLALQVDHRPEDWEPPVIEHKLCVGISARALAAATCRQTQPSEGVASVAGGGGPVGSCGVAQAGAASPPALALLLYDLAVEQSRAEAAEDCSSHVAPPTPPPHLPPLEDRIYTIAFVRCLNKAAQRVMDGWGPAADWTRQQRLDWLLGQWAALRVELEGTESEEYFYVDEDQQEYDSDWDQDSYGMSD</sequence>
<feature type="region of interest" description="Disordered" evidence="1">
    <location>
        <begin position="593"/>
        <end position="613"/>
    </location>
</feature>
<dbReference type="Proteomes" id="UP000075714">
    <property type="component" value="Unassembled WGS sequence"/>
</dbReference>
<dbReference type="EMBL" id="LSYV01000003">
    <property type="protein sequence ID" value="KXZ55847.1"/>
    <property type="molecule type" value="Genomic_DNA"/>
</dbReference>
<keyword evidence="3" id="KW-1185">Reference proteome</keyword>
<gene>
    <name evidence="2" type="ORF">GPECTOR_2g1398</name>
</gene>
<proteinExistence type="predicted"/>
<dbReference type="AlphaFoldDB" id="A0A150H111"/>
<name>A0A150H111_GONPE</name>
<protein>
    <submittedName>
        <fullName evidence="2">Uncharacterized protein</fullName>
    </submittedName>
</protein>
<reference evidence="3" key="1">
    <citation type="journal article" date="2016" name="Nat. Commun.">
        <title>The Gonium pectorale genome demonstrates co-option of cell cycle regulation during the evolution of multicellularity.</title>
        <authorList>
            <person name="Hanschen E.R."/>
            <person name="Marriage T.N."/>
            <person name="Ferris P.J."/>
            <person name="Hamaji T."/>
            <person name="Toyoda A."/>
            <person name="Fujiyama A."/>
            <person name="Neme R."/>
            <person name="Noguchi H."/>
            <person name="Minakuchi Y."/>
            <person name="Suzuki M."/>
            <person name="Kawai-Toyooka H."/>
            <person name="Smith D.R."/>
            <person name="Sparks H."/>
            <person name="Anderson J."/>
            <person name="Bakaric R."/>
            <person name="Luria V."/>
            <person name="Karger A."/>
            <person name="Kirschner M.W."/>
            <person name="Durand P.M."/>
            <person name="Michod R.E."/>
            <person name="Nozaki H."/>
            <person name="Olson B.J."/>
        </authorList>
    </citation>
    <scope>NUCLEOTIDE SEQUENCE [LARGE SCALE GENOMIC DNA]</scope>
    <source>
        <strain evidence="3">NIES-2863</strain>
    </source>
</reference>
<accession>A0A150H111</accession>
<evidence type="ECO:0000313" key="2">
    <source>
        <dbReference type="EMBL" id="KXZ55847.1"/>
    </source>
</evidence>
<organism evidence="2 3">
    <name type="scientific">Gonium pectorale</name>
    <name type="common">Green alga</name>
    <dbReference type="NCBI Taxonomy" id="33097"/>
    <lineage>
        <taxon>Eukaryota</taxon>
        <taxon>Viridiplantae</taxon>
        <taxon>Chlorophyta</taxon>
        <taxon>core chlorophytes</taxon>
        <taxon>Chlorophyceae</taxon>
        <taxon>CS clade</taxon>
        <taxon>Chlamydomonadales</taxon>
        <taxon>Volvocaceae</taxon>
        <taxon>Gonium</taxon>
    </lineage>
</organism>
<evidence type="ECO:0000256" key="1">
    <source>
        <dbReference type="SAM" id="MobiDB-lite"/>
    </source>
</evidence>
<comment type="caution">
    <text evidence="2">The sequence shown here is derived from an EMBL/GenBank/DDBJ whole genome shotgun (WGS) entry which is preliminary data.</text>
</comment>
<feature type="compositionally biased region" description="Acidic residues" evidence="1">
    <location>
        <begin position="593"/>
        <end position="606"/>
    </location>
</feature>
<evidence type="ECO:0000313" key="3">
    <source>
        <dbReference type="Proteomes" id="UP000075714"/>
    </source>
</evidence>